<evidence type="ECO:0000313" key="3">
    <source>
        <dbReference type="EMBL" id="NKY14354.1"/>
    </source>
</evidence>
<dbReference type="Gene3D" id="3.40.50.150">
    <property type="entry name" value="Vaccinia Virus protein VP39"/>
    <property type="match status" value="1"/>
</dbReference>
<dbReference type="GO" id="GO:0003676">
    <property type="term" value="F:nucleic acid binding"/>
    <property type="evidence" value="ECO:0007669"/>
    <property type="project" value="InterPro"/>
</dbReference>
<name>A0AA44DD85_STRE0</name>
<evidence type="ECO:0000259" key="2">
    <source>
        <dbReference type="Pfam" id="PF05175"/>
    </source>
</evidence>
<dbReference type="PANTHER" id="PTHR18895:SF74">
    <property type="entry name" value="MTRF1L RELEASE FACTOR GLUTAMINE METHYLTRANSFERASE"/>
    <property type="match status" value="1"/>
</dbReference>
<dbReference type="Proteomes" id="UP000570003">
    <property type="component" value="Unassembled WGS sequence"/>
</dbReference>
<protein>
    <submittedName>
        <fullName evidence="3">Class I SAM-dependent methyltransferase</fullName>
    </submittedName>
</protein>
<dbReference type="PROSITE" id="PS00092">
    <property type="entry name" value="N6_MTASE"/>
    <property type="match status" value="1"/>
</dbReference>
<proteinExistence type="predicted"/>
<dbReference type="InterPro" id="IPR029063">
    <property type="entry name" value="SAM-dependent_MTases_sf"/>
</dbReference>
<feature type="domain" description="Methyltransferase small" evidence="2">
    <location>
        <begin position="290"/>
        <end position="411"/>
    </location>
</feature>
<organism evidence="3 4">
    <name type="scientific">Streptomyces somaliensis (strain ATCC 33201 / DSM 40738 / JCM 12659 / KCTC 9044 / NCTC 11332 / NRRL B-12077 / IP 733)</name>
    <dbReference type="NCBI Taxonomy" id="1134445"/>
    <lineage>
        <taxon>Bacteria</taxon>
        <taxon>Bacillati</taxon>
        <taxon>Actinomycetota</taxon>
        <taxon>Actinomycetes</taxon>
        <taxon>Kitasatosporales</taxon>
        <taxon>Streptomycetaceae</taxon>
        <taxon>Streptomyces</taxon>
    </lineage>
</organism>
<dbReference type="SUPFAM" id="SSF53335">
    <property type="entry name" value="S-adenosyl-L-methionine-dependent methyltransferases"/>
    <property type="match status" value="1"/>
</dbReference>
<evidence type="ECO:0000313" key="4">
    <source>
        <dbReference type="Proteomes" id="UP000570003"/>
    </source>
</evidence>
<dbReference type="GO" id="GO:0036009">
    <property type="term" value="F:protein-glutamine N-methyltransferase activity"/>
    <property type="evidence" value="ECO:0007669"/>
    <property type="project" value="TreeGrafter"/>
</dbReference>
<dbReference type="InterPro" id="IPR007848">
    <property type="entry name" value="Small_mtfrase_dom"/>
</dbReference>
<keyword evidence="3" id="KW-0489">Methyltransferase</keyword>
<dbReference type="InterPro" id="IPR050320">
    <property type="entry name" value="N5-glutamine_MTase"/>
</dbReference>
<comment type="caution">
    <text evidence="3">The sequence shown here is derived from an EMBL/GenBank/DDBJ whole genome shotgun (WGS) entry which is preliminary data.</text>
</comment>
<keyword evidence="3" id="KW-0808">Transferase</keyword>
<feature type="compositionally biased region" description="Low complexity" evidence="1">
    <location>
        <begin position="29"/>
        <end position="53"/>
    </location>
</feature>
<dbReference type="GO" id="GO:0032259">
    <property type="term" value="P:methylation"/>
    <property type="evidence" value="ECO:0007669"/>
    <property type="project" value="UniProtKB-KW"/>
</dbReference>
<evidence type="ECO:0000256" key="1">
    <source>
        <dbReference type="SAM" id="MobiDB-lite"/>
    </source>
</evidence>
<gene>
    <name evidence="3" type="ORF">HGA06_09315</name>
</gene>
<dbReference type="Pfam" id="PF05175">
    <property type="entry name" value="MTS"/>
    <property type="match status" value="1"/>
</dbReference>
<keyword evidence="4" id="KW-1185">Reference proteome</keyword>
<reference evidence="3 4" key="1">
    <citation type="submission" date="2020-04" db="EMBL/GenBank/DDBJ databases">
        <title>MicrobeNet Type strains.</title>
        <authorList>
            <person name="Nicholson A.C."/>
        </authorList>
    </citation>
    <scope>NUCLEOTIDE SEQUENCE [LARGE SCALE GENOMIC DNA]</scope>
    <source>
        <strain evidence="3 4">DSM 40738</strain>
    </source>
</reference>
<dbReference type="AlphaFoldDB" id="A0AA44DD85"/>
<feature type="region of interest" description="Disordered" evidence="1">
    <location>
        <begin position="25"/>
        <end position="110"/>
    </location>
</feature>
<dbReference type="InterPro" id="IPR002052">
    <property type="entry name" value="DNA_methylase_N6_adenine_CS"/>
</dbReference>
<sequence length="481" mass="51776">MAAYDGLTAYDGLAAYDAVRRRVGEGLPARRPSGSPTPRGSPGECPFRPRGSPAGPPVPPATATPCRLREGGRPPPPRGPVGATVRSKGGSGAGDDGTVSEEQTVCWSDGSGEERRALWRSESGTPPPKQVLVADDRMNADTAFRLACEGTSLLWRGDFHNARQLLGAMARRVDRRPPKPGASPEQTFHFHRQAQSRRARILNMLLLPFDAGHVIPLRRAPDVRLACEQAYGQCHEPYVMSLRELQGVLGAGEWRRRGVRVPALGESITPHYGVFSPVRGEYVDLVAEAPLPSRGTAFDIGTGTGVLAAVLARRGVRSVVATDLDARALACARENIDRLGLSSTVEVRRADLFPDGRASLVVCNPPWLPGRARTPLEHAVYDPGSRMLRGFLDGLPAHLEPGGEGWLVISDLAERLGLRSRTELTDLFDRAGLTVVGRLDARPLHSRAHDPADPLHSWRKAEVTSLWRLAVGPGAGLDPAP</sequence>
<dbReference type="PANTHER" id="PTHR18895">
    <property type="entry name" value="HEMK METHYLTRANSFERASE"/>
    <property type="match status" value="1"/>
</dbReference>
<dbReference type="CDD" id="cd02440">
    <property type="entry name" value="AdoMet_MTases"/>
    <property type="match status" value="1"/>
</dbReference>
<dbReference type="EMBL" id="JAAXOU010000073">
    <property type="protein sequence ID" value="NKY14354.1"/>
    <property type="molecule type" value="Genomic_DNA"/>
</dbReference>
<accession>A0AA44DD85</accession>